<dbReference type="PANTHER" id="PTHR30511:SF0">
    <property type="entry name" value="ALANINE RACEMASE, CATABOLIC-RELATED"/>
    <property type="match status" value="1"/>
</dbReference>
<evidence type="ECO:0000313" key="12">
    <source>
        <dbReference type="Proteomes" id="UP000249499"/>
    </source>
</evidence>
<accession>A0AAF1KAS1</accession>
<dbReference type="EMBL" id="CP117256">
    <property type="protein sequence ID" value="WFR97819.1"/>
    <property type="molecule type" value="Genomic_DNA"/>
</dbReference>
<feature type="binding site" evidence="7 9">
    <location>
        <position position="128"/>
    </location>
    <ligand>
        <name>substrate</name>
    </ligand>
</feature>
<dbReference type="CDD" id="cd00430">
    <property type="entry name" value="PLPDE_III_AR"/>
    <property type="match status" value="1"/>
</dbReference>
<keyword evidence="12" id="KW-1185">Reference proteome</keyword>
<proteinExistence type="inferred from homology"/>
<dbReference type="InterPro" id="IPR000821">
    <property type="entry name" value="Ala_racemase"/>
</dbReference>
<dbReference type="PANTHER" id="PTHR30511">
    <property type="entry name" value="ALANINE RACEMASE"/>
    <property type="match status" value="1"/>
</dbReference>
<feature type="active site" description="Proton acceptor; specific for L-alanine" evidence="7">
    <location>
        <position position="247"/>
    </location>
</feature>
<evidence type="ECO:0000313" key="11">
    <source>
        <dbReference type="EMBL" id="WFR97819.1"/>
    </source>
</evidence>
<dbReference type="PROSITE" id="PS00395">
    <property type="entry name" value="ALANINE_RACEMASE"/>
    <property type="match status" value="1"/>
</dbReference>
<dbReference type="EC" id="5.1.1.1" evidence="4 7"/>
<dbReference type="InterPro" id="IPR009006">
    <property type="entry name" value="Ala_racemase/Decarboxylase_C"/>
</dbReference>
<name>A0AAF1KAS1_9HYPH</name>
<gene>
    <name evidence="11" type="primary">alr</name>
    <name evidence="11" type="ORF">PR017_18070</name>
</gene>
<dbReference type="InterPro" id="IPR020622">
    <property type="entry name" value="Ala_racemase_pyridoxalP-BS"/>
</dbReference>
<organism evidence="11 12">
    <name type="scientific">Rhizobium tumorigenes</name>
    <dbReference type="NCBI Taxonomy" id="2041385"/>
    <lineage>
        <taxon>Bacteria</taxon>
        <taxon>Pseudomonadati</taxon>
        <taxon>Pseudomonadota</taxon>
        <taxon>Alphaproteobacteria</taxon>
        <taxon>Hyphomicrobiales</taxon>
        <taxon>Rhizobiaceae</taxon>
        <taxon>Rhizobium/Agrobacterium group</taxon>
        <taxon>Rhizobium</taxon>
    </lineage>
</organism>
<comment type="pathway">
    <text evidence="7">Amino-acid biosynthesis; D-alanine biosynthesis; D-alanine from L-alanine: step 1/1.</text>
</comment>
<dbReference type="GO" id="GO:0008784">
    <property type="term" value="F:alanine racemase activity"/>
    <property type="evidence" value="ECO:0007669"/>
    <property type="project" value="UniProtKB-UniRule"/>
</dbReference>
<dbReference type="PRINTS" id="PR00992">
    <property type="entry name" value="ALARACEMASE"/>
</dbReference>
<feature type="modified residue" description="N6-(pyridoxal phosphate)lysine" evidence="7 8">
    <location>
        <position position="36"/>
    </location>
</feature>
<dbReference type="SUPFAM" id="SSF51419">
    <property type="entry name" value="PLP-binding barrel"/>
    <property type="match status" value="1"/>
</dbReference>
<reference evidence="11 12" key="1">
    <citation type="journal article" date="2018" name="Sci. Rep.">
        <title>Rhizobium tumorigenes sp. nov., a novel plant tumorigenic bacterium isolated from cane gall tumors on thornless blackberry.</title>
        <authorList>
            <person name="Kuzmanovi N."/>
            <person name="Smalla K."/>
            <person name="Gronow S."/>
            <person name="PuBawska J."/>
        </authorList>
    </citation>
    <scope>NUCLEOTIDE SEQUENCE [LARGE SCALE GENOMIC DNA]</scope>
    <source>
        <strain evidence="11 12">1078</strain>
    </source>
</reference>
<dbReference type="GO" id="GO:0030170">
    <property type="term" value="F:pyridoxal phosphate binding"/>
    <property type="evidence" value="ECO:0007669"/>
    <property type="project" value="UniProtKB-UniRule"/>
</dbReference>
<keyword evidence="6 7" id="KW-0413">Isomerase</keyword>
<feature type="domain" description="Alanine racemase C-terminal" evidence="10">
    <location>
        <begin position="226"/>
        <end position="352"/>
    </location>
</feature>
<evidence type="ECO:0000259" key="10">
    <source>
        <dbReference type="SMART" id="SM01005"/>
    </source>
</evidence>
<dbReference type="Proteomes" id="UP000249499">
    <property type="component" value="Plasmid pRt1078"/>
</dbReference>
<evidence type="ECO:0000256" key="9">
    <source>
        <dbReference type="PIRSR" id="PIRSR600821-52"/>
    </source>
</evidence>
<evidence type="ECO:0000256" key="6">
    <source>
        <dbReference type="ARBA" id="ARBA00023235"/>
    </source>
</evidence>
<dbReference type="NCBIfam" id="TIGR00492">
    <property type="entry name" value="alr"/>
    <property type="match status" value="1"/>
</dbReference>
<comment type="similarity">
    <text evidence="3 7">Belongs to the alanine racemase family.</text>
</comment>
<feature type="binding site" evidence="7 9">
    <location>
        <position position="295"/>
    </location>
    <ligand>
        <name>substrate</name>
    </ligand>
</feature>
<dbReference type="InterPro" id="IPR029066">
    <property type="entry name" value="PLP-binding_barrel"/>
</dbReference>
<dbReference type="AlphaFoldDB" id="A0AAF1KAS1"/>
<reference evidence="12" key="2">
    <citation type="journal article" date="2023" name="MicrobiologyOpen">
        <title>Genomics of the tumorigenes clade of the family Rhizobiaceae and description of Rhizobium rhododendri sp. nov.</title>
        <authorList>
            <person name="Kuzmanovic N."/>
            <person name="diCenzo G.C."/>
            <person name="Bunk B."/>
            <person name="Sproeer C."/>
            <person name="Fruehling A."/>
            <person name="Neumann-Schaal M."/>
            <person name="Overmann J."/>
            <person name="Smalla K."/>
        </authorList>
    </citation>
    <scope>NUCLEOTIDE SEQUENCE [LARGE SCALE GENOMIC DNA]</scope>
    <source>
        <strain evidence="12">1078</strain>
        <plasmid evidence="12">pRt1078</plasmid>
    </source>
</reference>
<geneLocation type="plasmid" evidence="11 12">
    <name>pRt1078</name>
</geneLocation>
<evidence type="ECO:0000256" key="4">
    <source>
        <dbReference type="ARBA" id="ARBA00013089"/>
    </source>
</evidence>
<dbReference type="HAMAP" id="MF_01201">
    <property type="entry name" value="Ala_racemase"/>
    <property type="match status" value="1"/>
</dbReference>
<evidence type="ECO:0000256" key="1">
    <source>
        <dbReference type="ARBA" id="ARBA00000316"/>
    </source>
</evidence>
<dbReference type="InterPro" id="IPR011079">
    <property type="entry name" value="Ala_racemase_C"/>
</dbReference>
<dbReference type="SMART" id="SM01005">
    <property type="entry name" value="Ala_racemase_C"/>
    <property type="match status" value="1"/>
</dbReference>
<evidence type="ECO:0000256" key="8">
    <source>
        <dbReference type="PIRSR" id="PIRSR600821-50"/>
    </source>
</evidence>
<dbReference type="KEGG" id="rtu:PR017_18070"/>
<dbReference type="InterPro" id="IPR001608">
    <property type="entry name" value="Ala_racemase_N"/>
</dbReference>
<dbReference type="Pfam" id="PF00842">
    <property type="entry name" value="Ala_racemase_C"/>
    <property type="match status" value="1"/>
</dbReference>
<comment type="cofactor">
    <cofactor evidence="2 7 8">
        <name>pyridoxal 5'-phosphate</name>
        <dbReference type="ChEBI" id="CHEBI:597326"/>
    </cofactor>
</comment>
<evidence type="ECO:0000256" key="7">
    <source>
        <dbReference type="HAMAP-Rule" id="MF_01201"/>
    </source>
</evidence>
<dbReference type="Gene3D" id="2.40.37.10">
    <property type="entry name" value="Lyase, Ornithine Decarboxylase, Chain A, domain 1"/>
    <property type="match status" value="1"/>
</dbReference>
<dbReference type="Gene3D" id="3.20.20.10">
    <property type="entry name" value="Alanine racemase"/>
    <property type="match status" value="1"/>
</dbReference>
<sequence>MRNEPVLHVDLAAIQANFAVIRALVGQGVAVSAVVKSDAYGLGLEPVAGALWRAGCDSFFVANVEEGLRLRRELTQADIFILEGLHMESIQTYRRNRMTPVCNTLAQARAAALAIPGYALNLETGFGRLGLGVDEVGSLLHAQLPSPVLAMSHLAFADDPTNPRNELQRHRFVGMCSMLGPAVARSLAASAGVSLGDRYHFDRVRIGSGLFGLNNAGLKPNPFTPVIRLSAPLIDIRTIYRGEPVGYMGTFVANRPTRLGVVSLGYRHGLAWQVANQMSAEIDGYQAPLVGRVSMEYCALDLTDIPLVATQLGTRVNFISATAPPEVLARAGATVAQEVMVRTGASCTRLYHMPTGRST</sequence>
<protein>
    <recommendedName>
        <fullName evidence="4 7">Alanine racemase</fullName>
        <ecNumber evidence="4 7">5.1.1.1</ecNumber>
    </recommendedName>
</protein>
<dbReference type="RefSeq" id="WP_111217390.1">
    <property type="nucleotide sequence ID" value="NZ_CP117256.1"/>
</dbReference>
<keyword evidence="11" id="KW-0614">Plasmid</keyword>
<comment type="catalytic activity">
    <reaction evidence="1 7">
        <text>L-alanine = D-alanine</text>
        <dbReference type="Rhea" id="RHEA:20249"/>
        <dbReference type="ChEBI" id="CHEBI:57416"/>
        <dbReference type="ChEBI" id="CHEBI:57972"/>
        <dbReference type="EC" id="5.1.1.1"/>
    </reaction>
</comment>
<feature type="active site" description="Proton acceptor; specific for D-alanine" evidence="7">
    <location>
        <position position="36"/>
    </location>
</feature>
<comment type="function">
    <text evidence="7">Catalyzes the interconversion of L-alanine and D-alanine. May also act on other amino acids.</text>
</comment>
<keyword evidence="5 7" id="KW-0663">Pyridoxal phosphate</keyword>
<dbReference type="GO" id="GO:0030632">
    <property type="term" value="P:D-alanine biosynthetic process"/>
    <property type="evidence" value="ECO:0007669"/>
    <property type="project" value="UniProtKB-UniRule"/>
</dbReference>
<dbReference type="Pfam" id="PF01168">
    <property type="entry name" value="Ala_racemase_N"/>
    <property type="match status" value="1"/>
</dbReference>
<evidence type="ECO:0000256" key="2">
    <source>
        <dbReference type="ARBA" id="ARBA00001933"/>
    </source>
</evidence>
<dbReference type="SUPFAM" id="SSF50621">
    <property type="entry name" value="Alanine racemase C-terminal domain-like"/>
    <property type="match status" value="1"/>
</dbReference>
<evidence type="ECO:0000256" key="5">
    <source>
        <dbReference type="ARBA" id="ARBA00022898"/>
    </source>
</evidence>
<evidence type="ECO:0000256" key="3">
    <source>
        <dbReference type="ARBA" id="ARBA00007880"/>
    </source>
</evidence>
<dbReference type="GO" id="GO:0005829">
    <property type="term" value="C:cytosol"/>
    <property type="evidence" value="ECO:0007669"/>
    <property type="project" value="TreeGrafter"/>
</dbReference>